<name>E8T6Y3_THEA1</name>
<feature type="region of interest" description="Interaction with DNA" evidence="8">
    <location>
        <begin position="164"/>
        <end position="169"/>
    </location>
</feature>
<sequence>MLVIVESPTKAKKIQSFLGKGYTVKASLGHVRDLPPDEFAVSIEALEQGKFPFKFKVLAGKGRVVKELQRLASGELVLCASDPDREGEAIAWHLAQLLKEKAKEVKRIEFHEITKKALQEAVKRPREIDLNRVRAQFARRAIDRILGYLISPELSKELGKRGLSAGRVQSTALAEIVKREREIKEFVPKPYWVVEVELEKDGKKFRARTEKFWDKKEAQENLRFPTLLVIRADKRKKLEKPKAPFTASALQQEANRLFKWSPEYTMKVAQELFENGYITYHRSDSPRLSEEAVGFLRNLIPRLFGKDYLPAKPFVYKAKEGAQDAHEAIRPTKLTPEGAPENLKDRLTPQQLKLYTLIWKRTLASQMKEAVWNTQTVVLQNDRGVKFTAKGKTLVFEGWRKVYDAEVEEDGEGILPELRVGEKLPAKLRLKEDKTKPPARYTEGSLVKWLEKTGVGRPSTYASTVKTLKARKYVVVKGGKMVPTETAFRVIEFLEEKHPWILSPELTAQMEKQLDLVEQGKLDWRKPVLETVEKVRELLPLLSEERDDRPTEKQLEFARSLAEKLKKELPADVLLSKKKLSKWIDGAKRELAKEKANAPLSEKQVAVIEKHGDEKVREALLRGDYAYCRKWLDGFFRELKRSGRRKKK</sequence>
<keyword evidence="12" id="KW-1185">Reference proteome</keyword>
<evidence type="ECO:0000256" key="4">
    <source>
        <dbReference type="ARBA" id="ARBA00022842"/>
    </source>
</evidence>
<dbReference type="InterPro" id="IPR003602">
    <property type="entry name" value="Topo_IA_DNA-bd_dom"/>
</dbReference>
<dbReference type="InterPro" id="IPR028612">
    <property type="entry name" value="Topoisom_1_IA"/>
</dbReference>
<feature type="site" description="Interaction with DNA" evidence="8">
    <location>
        <position position="30"/>
    </location>
</feature>
<feature type="domain" description="Toprim" evidence="9">
    <location>
        <begin position="1"/>
        <end position="113"/>
    </location>
</feature>
<dbReference type="PANTHER" id="PTHR42785">
    <property type="entry name" value="DNA TOPOISOMERASE, TYPE IA, CORE"/>
    <property type="match status" value="1"/>
</dbReference>
<feature type="site" description="Interaction with DNA" evidence="8">
    <location>
        <position position="148"/>
    </location>
</feature>
<feature type="domain" description="Topo IA-type catalytic" evidence="10">
    <location>
        <begin position="129"/>
        <end position="539"/>
    </location>
</feature>
<dbReference type="PANTHER" id="PTHR42785:SF1">
    <property type="entry name" value="DNA TOPOISOMERASE"/>
    <property type="match status" value="1"/>
</dbReference>
<dbReference type="InterPro" id="IPR003601">
    <property type="entry name" value="Topo_IA_2"/>
</dbReference>
<dbReference type="InterPro" id="IPR013824">
    <property type="entry name" value="Topo_IA_cen_sub1"/>
</dbReference>
<dbReference type="Proteomes" id="UP000006362">
    <property type="component" value="Plasmid pTHEAM01"/>
</dbReference>
<keyword evidence="6 8" id="KW-0238">DNA-binding</keyword>
<dbReference type="InterPro" id="IPR013497">
    <property type="entry name" value="Topo_IA_cen"/>
</dbReference>
<evidence type="ECO:0000256" key="3">
    <source>
        <dbReference type="ARBA" id="ARBA00022723"/>
    </source>
</evidence>
<dbReference type="OrthoDB" id="9804262at2"/>
<protein>
    <recommendedName>
        <fullName evidence="8">DNA topoisomerase 1</fullName>
        <ecNumber evidence="8">5.6.2.1</ecNumber>
    </recommendedName>
    <alternativeName>
        <fullName evidence="8">DNA topoisomerase I</fullName>
    </alternativeName>
</protein>
<comment type="caution">
    <text evidence="8">Lacks conserved residue(s) required for the propagation of feature annotation.</text>
</comment>
<dbReference type="InterPro" id="IPR034149">
    <property type="entry name" value="TOPRIM_TopoI"/>
</dbReference>
<keyword evidence="4" id="KW-0460">Magnesium</keyword>
<evidence type="ECO:0000259" key="9">
    <source>
        <dbReference type="PROSITE" id="PS50880"/>
    </source>
</evidence>
<dbReference type="GO" id="GO:0046872">
    <property type="term" value="F:metal ion binding"/>
    <property type="evidence" value="ECO:0007669"/>
    <property type="project" value="UniProtKB-KW"/>
</dbReference>
<dbReference type="Pfam" id="PF01131">
    <property type="entry name" value="Topoisom_bac"/>
    <property type="match status" value="1"/>
</dbReference>
<accession>E8T6Y3</accession>
<evidence type="ECO:0000256" key="1">
    <source>
        <dbReference type="ARBA" id="ARBA00000213"/>
    </source>
</evidence>
<dbReference type="HAMAP" id="MF_00952">
    <property type="entry name" value="Topoisom_1_prok"/>
    <property type="match status" value="1"/>
</dbReference>
<dbReference type="GO" id="GO:0003917">
    <property type="term" value="F:DNA topoisomerase type I (single strand cut, ATP-independent) activity"/>
    <property type="evidence" value="ECO:0007669"/>
    <property type="project" value="UniProtKB-UniRule"/>
</dbReference>
<dbReference type="InterPro" id="IPR013826">
    <property type="entry name" value="Topo_IA_cen_sub3"/>
</dbReference>
<dbReference type="Gene3D" id="2.70.20.10">
    <property type="entry name" value="Topoisomerase I, domain 3"/>
    <property type="match status" value="1"/>
</dbReference>
<dbReference type="AlphaFoldDB" id="E8T6Y3"/>
<dbReference type="PRINTS" id="PR00417">
    <property type="entry name" value="PRTPISMRASEI"/>
</dbReference>
<comment type="similarity">
    <text evidence="2 8">Belongs to the type IA topoisomerase family.</text>
</comment>
<dbReference type="GO" id="GO:0003677">
    <property type="term" value="F:DNA binding"/>
    <property type="evidence" value="ECO:0007669"/>
    <property type="project" value="UniProtKB-KW"/>
</dbReference>
<organism evidence="11 12">
    <name type="scientific">Thermovibrio ammonificans (strain DSM 15698 / JCM 12110 / HB-1)</name>
    <dbReference type="NCBI Taxonomy" id="648996"/>
    <lineage>
        <taxon>Bacteria</taxon>
        <taxon>Pseudomonadati</taxon>
        <taxon>Aquificota</taxon>
        <taxon>Aquificia</taxon>
        <taxon>Desulfurobacteriales</taxon>
        <taxon>Desulfurobacteriaceae</taxon>
        <taxon>Thermovibrio</taxon>
    </lineage>
</organism>
<geneLocation type="plasmid" evidence="11 12">
    <name>pTHEAM01</name>
</geneLocation>
<dbReference type="Pfam" id="PF01751">
    <property type="entry name" value="Toprim"/>
    <property type="match status" value="1"/>
</dbReference>
<dbReference type="EC" id="5.6.2.1" evidence="8"/>
<comment type="subunit">
    <text evidence="8">Monomer.</text>
</comment>
<evidence type="ECO:0000256" key="8">
    <source>
        <dbReference type="HAMAP-Rule" id="MF_00952"/>
    </source>
</evidence>
<dbReference type="InterPro" id="IPR000380">
    <property type="entry name" value="Topo_IA"/>
</dbReference>
<dbReference type="PROSITE" id="PS52039">
    <property type="entry name" value="TOPO_IA_2"/>
    <property type="match status" value="1"/>
</dbReference>
<evidence type="ECO:0000313" key="12">
    <source>
        <dbReference type="Proteomes" id="UP000006362"/>
    </source>
</evidence>
<dbReference type="InterPro" id="IPR006171">
    <property type="entry name" value="TOPRIM_dom"/>
</dbReference>
<dbReference type="Gene3D" id="1.10.460.10">
    <property type="entry name" value="Topoisomerase I, domain 2"/>
    <property type="match status" value="1"/>
</dbReference>
<keyword evidence="3" id="KW-0479">Metal-binding</keyword>
<feature type="site" description="Interaction with DNA" evidence="8">
    <location>
        <position position="282"/>
    </location>
</feature>
<feature type="active site" description="O-(5'-phospho-DNA)-tyrosine intermediate" evidence="8">
    <location>
        <position position="280"/>
    </location>
</feature>
<comment type="catalytic activity">
    <reaction evidence="1 8">
        <text>ATP-independent breakage of single-stranded DNA, followed by passage and rejoining.</text>
        <dbReference type="EC" id="5.6.2.1"/>
    </reaction>
</comment>
<gene>
    <name evidence="8" type="primary">topA</name>
    <name evidence="11" type="ordered locus">Theam_1748</name>
</gene>
<dbReference type="InterPro" id="IPR023405">
    <property type="entry name" value="Topo_IA_core_domain"/>
</dbReference>
<comment type="function">
    <text evidence="8">Releases the supercoiling and torsional tension of DNA, which is introduced during the DNA replication and transcription, by transiently cleaving and rejoining one strand of the DNA duplex. Introduces a single-strand break via transesterification at a target site in duplex DNA. The scissile phosphodiester is attacked by the catalytic tyrosine of the enzyme, resulting in the formation of a DNA-(5'-phosphotyrosyl)-enzyme intermediate and the expulsion of a 3'-OH DNA strand. The free DNA strand then undergoes passage around the unbroken strand, thus removing DNA supercoils. Finally, in the religation step, the DNA 3'-OH attacks the covalent intermediate to expel the active-site tyrosine and restore the DNA phosphodiester backbone.</text>
</comment>
<evidence type="ECO:0000256" key="5">
    <source>
        <dbReference type="ARBA" id="ARBA00023029"/>
    </source>
</evidence>
<dbReference type="PROSITE" id="PS50880">
    <property type="entry name" value="TOPRIM"/>
    <property type="match status" value="1"/>
</dbReference>
<dbReference type="SMART" id="SM00437">
    <property type="entry name" value="TOP1Ac"/>
    <property type="match status" value="1"/>
</dbReference>
<dbReference type="RefSeq" id="WP_013524908.1">
    <property type="nucleotide sequence ID" value="NC_014917.1"/>
</dbReference>
<dbReference type="HOGENOM" id="CLU_002929_4_3_0"/>
<dbReference type="InterPro" id="IPR005733">
    <property type="entry name" value="TopoI_bac-type"/>
</dbReference>
<evidence type="ECO:0000256" key="2">
    <source>
        <dbReference type="ARBA" id="ARBA00009446"/>
    </source>
</evidence>
<evidence type="ECO:0000256" key="6">
    <source>
        <dbReference type="ARBA" id="ARBA00023125"/>
    </source>
</evidence>
<dbReference type="NCBIfam" id="TIGR01051">
    <property type="entry name" value="topA_bact"/>
    <property type="match status" value="1"/>
</dbReference>
<dbReference type="SUPFAM" id="SSF56712">
    <property type="entry name" value="Prokaryotic type I DNA topoisomerase"/>
    <property type="match status" value="1"/>
</dbReference>
<dbReference type="GO" id="GO:0006265">
    <property type="term" value="P:DNA topological change"/>
    <property type="evidence" value="ECO:0007669"/>
    <property type="project" value="UniProtKB-UniRule"/>
</dbReference>
<dbReference type="eggNOG" id="COG0550">
    <property type="taxonomic scope" value="Bacteria"/>
</dbReference>
<dbReference type="KEGG" id="tam:Theam_1748"/>
<proteinExistence type="inferred from homology"/>
<dbReference type="CDD" id="cd00186">
    <property type="entry name" value="TOP1Ac"/>
    <property type="match status" value="1"/>
</dbReference>
<reference evidence="11" key="1">
    <citation type="submission" date="2011-01" db="EMBL/GenBank/DDBJ databases">
        <title>Complete sequence of plasmid of Thermovibrio ammonificans HB-1.</title>
        <authorList>
            <consortium name="US DOE Joint Genome Institute"/>
            <person name="Lucas S."/>
            <person name="Copeland A."/>
            <person name="Lapidus A."/>
            <person name="Cheng J.-F."/>
            <person name="Goodwin L."/>
            <person name="Pitluck S."/>
            <person name="Davenport K."/>
            <person name="Detter J.C."/>
            <person name="Han C."/>
            <person name="Tapia R."/>
            <person name="Land M."/>
            <person name="Hauser L."/>
            <person name="Kyrpides N."/>
            <person name="Ivanova N."/>
            <person name="Ovchinnikova G."/>
            <person name="Vetriani C."/>
            <person name="Woyke T."/>
        </authorList>
    </citation>
    <scope>NUCLEOTIDE SEQUENCE [LARGE SCALE GENOMIC DNA]</scope>
    <source>
        <strain evidence="11">HB-1</strain>
        <plasmid evidence="11">pTHEAM01</plasmid>
    </source>
</reference>
<feature type="site" description="Interaction with DNA" evidence="8">
    <location>
        <position position="139"/>
    </location>
</feature>
<feature type="site" description="Interaction with DNA" evidence="8">
    <location>
        <position position="140"/>
    </location>
</feature>
<evidence type="ECO:0000259" key="10">
    <source>
        <dbReference type="PROSITE" id="PS52039"/>
    </source>
</evidence>
<dbReference type="SMART" id="SM00493">
    <property type="entry name" value="TOPRIM"/>
    <property type="match status" value="1"/>
</dbReference>
<evidence type="ECO:0000313" key="11">
    <source>
        <dbReference type="EMBL" id="ADU97704.1"/>
    </source>
</evidence>
<dbReference type="EMBL" id="CP002445">
    <property type="protein sequence ID" value="ADU97704.1"/>
    <property type="molecule type" value="Genomic_DNA"/>
</dbReference>
<keyword evidence="11" id="KW-0614">Plasmid</keyword>
<evidence type="ECO:0000256" key="7">
    <source>
        <dbReference type="ARBA" id="ARBA00023235"/>
    </source>
</evidence>
<dbReference type="Gene3D" id="1.10.290.10">
    <property type="entry name" value="Topoisomerase I, domain 4"/>
    <property type="match status" value="1"/>
</dbReference>
<dbReference type="InterPro" id="IPR013825">
    <property type="entry name" value="Topo_IA_cen_sub2"/>
</dbReference>
<dbReference type="SMART" id="SM00436">
    <property type="entry name" value="TOP1Bc"/>
    <property type="match status" value="1"/>
</dbReference>
<keyword evidence="5 8" id="KW-0799">Topoisomerase</keyword>
<dbReference type="Gene3D" id="3.40.50.140">
    <property type="match status" value="1"/>
</dbReference>
<feature type="site" description="Interaction with DNA" evidence="8">
    <location>
        <position position="143"/>
    </location>
</feature>
<keyword evidence="7 8" id="KW-0413">Isomerase</keyword>
<feature type="site" description="Interaction with DNA" evidence="8">
    <location>
        <position position="471"/>
    </location>
</feature>
<dbReference type="CDD" id="cd03363">
    <property type="entry name" value="TOPRIM_TopoIA_TopoI"/>
    <property type="match status" value="1"/>
</dbReference>